<proteinExistence type="predicted"/>
<dbReference type="InterPro" id="IPR056690">
    <property type="entry name" value="DUF7788"/>
</dbReference>
<feature type="region of interest" description="Disordered" evidence="1">
    <location>
        <begin position="70"/>
        <end position="97"/>
    </location>
</feature>
<reference evidence="4 5" key="1">
    <citation type="submission" date="2024-02" db="EMBL/GenBank/DDBJ databases">
        <title>De novo assembly and annotation of 12 fungi associated with fruit tree decline syndrome in Ontario, Canada.</title>
        <authorList>
            <person name="Sulman M."/>
            <person name="Ellouze W."/>
            <person name="Ilyukhin E."/>
        </authorList>
    </citation>
    <scope>NUCLEOTIDE SEQUENCE [LARGE SCALE GENOMIC DNA]</scope>
    <source>
        <strain evidence="4 5">M97-236</strain>
    </source>
</reference>
<organism evidence="4 5">
    <name type="scientific">Nothophoma quercina</name>
    <dbReference type="NCBI Taxonomy" id="749835"/>
    <lineage>
        <taxon>Eukaryota</taxon>
        <taxon>Fungi</taxon>
        <taxon>Dikarya</taxon>
        <taxon>Ascomycota</taxon>
        <taxon>Pezizomycotina</taxon>
        <taxon>Dothideomycetes</taxon>
        <taxon>Pleosporomycetidae</taxon>
        <taxon>Pleosporales</taxon>
        <taxon>Pleosporineae</taxon>
        <taxon>Didymellaceae</taxon>
        <taxon>Nothophoma</taxon>
    </lineage>
</organism>
<evidence type="ECO:0000259" key="3">
    <source>
        <dbReference type="Pfam" id="PF25043"/>
    </source>
</evidence>
<feature type="region of interest" description="Disordered" evidence="1">
    <location>
        <begin position="272"/>
        <end position="312"/>
    </location>
</feature>
<dbReference type="EMBL" id="JAKIXB020000001">
    <property type="protein sequence ID" value="KAL1611344.1"/>
    <property type="molecule type" value="Genomic_DNA"/>
</dbReference>
<dbReference type="PANTHER" id="PTHR31373:SF27">
    <property type="entry name" value="TROVE DOMAIN-CONTAINING PROTEIN"/>
    <property type="match status" value="1"/>
</dbReference>
<protein>
    <recommendedName>
        <fullName evidence="6">DUF2828 domain-containing protein</fullName>
    </recommendedName>
</protein>
<dbReference type="InterPro" id="IPR058580">
    <property type="entry name" value="DUF2828"/>
</dbReference>
<sequence>MGDQAIAAAASDASKHSILNSSFPVLLPEFGALSKLAADFKPQTSLKRTTYASQVQSLQNITNELEALATEEQGRPDEVSQSCLKRSAPSEADNPRPTKVLLDHNKTFTTNADVTNLSSRSSVVDLFYELGENLSASTLGDTLTEAWKEDALLTLKIIFNARSIHLGKSSRMAAYSALGWLATRHQVTFLANLRWLVRPVIAKKSEKPKASETTAEEEDFEMVDPEEAASTSADAGAIHDVRHGVAHGYWKDLLNLVVFAAHDELKLDGNFSSLLNQKPDDTKNSKRKRLGQDPEAARELRRQKNQEQNERVQGKLRCDPFYRALHLRVAKLFAEQLKIDKALLDSGKRSDLGKLSLAAKWAPTYGEFHDKHTFILSTIAEILFPDPALYCPDTSNRELYLRHIRELFRKQYSSPLRKALSIVERDIVAGTFDQIDYNRVPSVAMDRYADLFSKKDFEHFSKYLDDVSKGDAKISGATLLPSTLVAKACDLKNPVQRTSIKAKTVDAQWRALVQSVHNAGTLQSSIAVCDVSGSMFSPRFKDGSAPVHSAIGLSLLIAEATTGPFGGIVVTFSAEPQFHDLKIVKPRLDGLCATVEFMERMEWGMNTNLVAVFDEILTQAKHWRTPQDEMIKQLFVFSDMQFDQGMDQEVWTSSFDRIKCAYSVAGYNMPKLIFWNLAGHTSKPTTVDDQNTALISGYSHGMLKALLETGALGGEEEIKEQVVEGEDGMMEVKKVVKIDPLTVVKKAVAHQAYSMLEVVD</sequence>
<evidence type="ECO:0000313" key="5">
    <source>
        <dbReference type="Proteomes" id="UP001521222"/>
    </source>
</evidence>
<evidence type="ECO:0000313" key="4">
    <source>
        <dbReference type="EMBL" id="KAL1611344.1"/>
    </source>
</evidence>
<evidence type="ECO:0008006" key="6">
    <source>
        <dbReference type="Google" id="ProtNLM"/>
    </source>
</evidence>
<dbReference type="PANTHER" id="PTHR31373">
    <property type="entry name" value="OS06G0652100 PROTEIN"/>
    <property type="match status" value="1"/>
</dbReference>
<dbReference type="InterPro" id="IPR011205">
    <property type="entry name" value="UCP015417_vWA"/>
</dbReference>
<name>A0ABR3S3T6_9PLEO</name>
<dbReference type="Gene3D" id="3.40.50.410">
    <property type="entry name" value="von Willebrand factor, type A domain"/>
    <property type="match status" value="1"/>
</dbReference>
<dbReference type="Pfam" id="PF11443">
    <property type="entry name" value="DUF2828"/>
    <property type="match status" value="1"/>
</dbReference>
<feature type="domain" description="DUF7788" evidence="3">
    <location>
        <begin position="524"/>
        <end position="748"/>
    </location>
</feature>
<accession>A0ABR3S3T6</accession>
<evidence type="ECO:0000259" key="2">
    <source>
        <dbReference type="Pfam" id="PF11443"/>
    </source>
</evidence>
<dbReference type="Proteomes" id="UP001521222">
    <property type="component" value="Unassembled WGS sequence"/>
</dbReference>
<feature type="region of interest" description="Disordered" evidence="1">
    <location>
        <begin position="206"/>
        <end position="229"/>
    </location>
</feature>
<keyword evidence="5" id="KW-1185">Reference proteome</keyword>
<dbReference type="Pfam" id="PF25043">
    <property type="entry name" value="DUF7788"/>
    <property type="match status" value="1"/>
</dbReference>
<evidence type="ECO:0000256" key="1">
    <source>
        <dbReference type="SAM" id="MobiDB-lite"/>
    </source>
</evidence>
<comment type="caution">
    <text evidence="4">The sequence shown here is derived from an EMBL/GenBank/DDBJ whole genome shotgun (WGS) entry which is preliminary data.</text>
</comment>
<dbReference type="InterPro" id="IPR036465">
    <property type="entry name" value="vWFA_dom_sf"/>
</dbReference>
<feature type="compositionally biased region" description="Basic and acidic residues" evidence="1">
    <location>
        <begin position="278"/>
        <end position="312"/>
    </location>
</feature>
<feature type="domain" description="DUF2828" evidence="2">
    <location>
        <begin position="109"/>
        <end position="522"/>
    </location>
</feature>
<feature type="compositionally biased region" description="Acidic residues" evidence="1">
    <location>
        <begin position="214"/>
        <end position="227"/>
    </location>
</feature>
<dbReference type="PIRSF" id="PIRSF015417">
    <property type="entry name" value="T31B5_30_vWA"/>
    <property type="match status" value="1"/>
</dbReference>
<gene>
    <name evidence="4" type="ORF">SLS59_000062</name>
</gene>